<accession>A0A7W9YA30</accession>
<feature type="region of interest" description="Disordered" evidence="1">
    <location>
        <begin position="168"/>
        <end position="216"/>
    </location>
</feature>
<evidence type="ECO:0000256" key="1">
    <source>
        <dbReference type="SAM" id="MobiDB-lite"/>
    </source>
</evidence>
<sequence length="216" mass="23442">MKTVLGIDAAWTSQEPSGVALVLNDAKAWRLLKVASSYEAFLSEASAPTARHCGSIPDPHALLAKSFAIAQAPVTIGAIDMPLSTAPIIGRRASDNMISSVYGARHSGTHTRSALRPGKVSDELTAGFKQEGYPLLTSEVRLPGLIEVYPHPALIELSAATRRLPYKHSKSRKYWPDDGPPSEALRNLGAYRHGPGDQNKRRRRSPAFTRPQLQSL</sequence>
<organism evidence="2 3">
    <name type="scientific">Rhizobium wenxiniae</name>
    <dbReference type="NCBI Taxonomy" id="1737357"/>
    <lineage>
        <taxon>Bacteria</taxon>
        <taxon>Pseudomonadati</taxon>
        <taxon>Pseudomonadota</taxon>
        <taxon>Alphaproteobacteria</taxon>
        <taxon>Hyphomicrobiales</taxon>
        <taxon>Rhizobiaceae</taxon>
        <taxon>Rhizobium/Agrobacterium group</taxon>
        <taxon>Rhizobium</taxon>
    </lineage>
</organism>
<reference evidence="2 3" key="1">
    <citation type="submission" date="2020-08" db="EMBL/GenBank/DDBJ databases">
        <title>Genomic Encyclopedia of Type Strains, Phase IV (KMG-IV): sequencing the most valuable type-strain genomes for metagenomic binning, comparative biology and taxonomic classification.</title>
        <authorList>
            <person name="Goeker M."/>
        </authorList>
    </citation>
    <scope>NUCLEOTIDE SEQUENCE [LARGE SCALE GENOMIC DNA]</scope>
    <source>
        <strain evidence="2 3">DSM 100734</strain>
    </source>
</reference>
<protein>
    <submittedName>
        <fullName evidence="2">Putative RNase H-like nuclease</fullName>
    </submittedName>
</protein>
<evidence type="ECO:0000313" key="3">
    <source>
        <dbReference type="Proteomes" id="UP000547879"/>
    </source>
</evidence>
<comment type="caution">
    <text evidence="2">The sequence shown here is derived from an EMBL/GenBank/DDBJ whole genome shotgun (WGS) entry which is preliminary data.</text>
</comment>
<proteinExistence type="predicted"/>
<keyword evidence="3" id="KW-1185">Reference proteome</keyword>
<evidence type="ECO:0000313" key="2">
    <source>
        <dbReference type="EMBL" id="MBB6164706.1"/>
    </source>
</evidence>
<gene>
    <name evidence="2" type="ORF">HNQ72_004551</name>
</gene>
<dbReference type="EMBL" id="JACHEG010000006">
    <property type="protein sequence ID" value="MBB6164706.1"/>
    <property type="molecule type" value="Genomic_DNA"/>
</dbReference>
<dbReference type="AlphaFoldDB" id="A0A7W9YA30"/>
<name>A0A7W9YA30_9HYPH</name>
<dbReference type="Proteomes" id="UP000547879">
    <property type="component" value="Unassembled WGS sequence"/>
</dbReference>